<sequence>MIENIIQELDFRIVTLKELKKKPSFMSRNDKKFIVPETMLPSILTYLQRSFQILSVDGKKIQTYKNVYYDTDNLRCAKDHFRGKRPRLKFRKRNYLLTGESFWEIKRKSARGRMEKSREVVEGEVDGCPDFFSVAKDNEKLFCSLVNRYLRSSFYDFTSCEKVTIDLDLSIYDDGRFISLLKGFAIVEVKGEHFLQSMFCRFLKERAIYPINFSKYCYGIGTLNPNLFPEKRKMITRYLNKKNRNYE</sequence>
<dbReference type="Proteomes" id="UP000826212">
    <property type="component" value="Chromosome"/>
</dbReference>
<dbReference type="EMBL" id="CP081303">
    <property type="protein sequence ID" value="QZE12935.1"/>
    <property type="molecule type" value="Genomic_DNA"/>
</dbReference>
<protein>
    <submittedName>
        <fullName evidence="1">VTC domain-containing protein</fullName>
    </submittedName>
</protein>
<gene>
    <name evidence="1" type="ORF">K4L44_10075</name>
</gene>
<reference evidence="1" key="1">
    <citation type="submission" date="2021-08" db="EMBL/GenBank/DDBJ databases">
        <title>Novel anaerobic bacterium isolated from sea squirt in East Sea, Republic of Korea.</title>
        <authorList>
            <person name="Nguyen T.H."/>
            <person name="Li Z."/>
            <person name="Lee Y.-J."/>
            <person name="Ko J."/>
            <person name="Kim S.-G."/>
        </authorList>
    </citation>
    <scope>NUCLEOTIDE SEQUENCE</scope>
    <source>
        <strain evidence="1">KCTC 25031</strain>
    </source>
</reference>
<evidence type="ECO:0000313" key="2">
    <source>
        <dbReference type="Proteomes" id="UP000826212"/>
    </source>
</evidence>
<organism evidence="1 2">
    <name type="scientific">Halosquirtibacter laminarini</name>
    <dbReference type="NCBI Taxonomy" id="3374600"/>
    <lineage>
        <taxon>Bacteria</taxon>
        <taxon>Pseudomonadati</taxon>
        <taxon>Bacteroidota</taxon>
        <taxon>Bacteroidia</taxon>
        <taxon>Marinilabiliales</taxon>
        <taxon>Prolixibacteraceae</taxon>
        <taxon>Halosquirtibacter</taxon>
    </lineage>
</organism>
<name>A0AC61NM07_9BACT</name>
<proteinExistence type="predicted"/>
<keyword evidence="2" id="KW-1185">Reference proteome</keyword>
<accession>A0AC61NM07</accession>
<evidence type="ECO:0000313" key="1">
    <source>
        <dbReference type="EMBL" id="QZE12935.1"/>
    </source>
</evidence>